<dbReference type="OrthoDB" id="9763887at2"/>
<dbReference type="SUPFAM" id="SSF47648">
    <property type="entry name" value="Nucleoside phosphorylase/phosphoribosyltransferase N-terminal domain"/>
    <property type="match status" value="1"/>
</dbReference>
<keyword evidence="9 13" id="KW-0808">Transferase</keyword>
<dbReference type="NCBIfam" id="NF004747">
    <property type="entry name" value="PRK06078.1"/>
    <property type="match status" value="1"/>
</dbReference>
<dbReference type="Pfam" id="PF00591">
    <property type="entry name" value="Glycos_transf_3"/>
    <property type="match status" value="1"/>
</dbReference>
<dbReference type="InterPro" id="IPR017872">
    <property type="entry name" value="Pyrmidine_PPase_CS"/>
</dbReference>
<dbReference type="GO" id="GO:0006206">
    <property type="term" value="P:pyrimidine nucleobase metabolic process"/>
    <property type="evidence" value="ECO:0007669"/>
    <property type="project" value="InterPro"/>
</dbReference>
<dbReference type="RefSeq" id="WP_119599035.1">
    <property type="nucleotide sequence ID" value="NZ_QXQA01000004.1"/>
</dbReference>
<dbReference type="NCBIfam" id="NF004490">
    <property type="entry name" value="PRK05820.1"/>
    <property type="match status" value="1"/>
</dbReference>
<dbReference type="InterPro" id="IPR036320">
    <property type="entry name" value="Glycosyl_Trfase_fam3_N_dom_sf"/>
</dbReference>
<dbReference type="GO" id="GO:0005829">
    <property type="term" value="C:cytosol"/>
    <property type="evidence" value="ECO:0007669"/>
    <property type="project" value="TreeGrafter"/>
</dbReference>
<dbReference type="PANTHER" id="PTHR10515:SF0">
    <property type="entry name" value="THYMIDINE PHOSPHORYLASE"/>
    <property type="match status" value="1"/>
</dbReference>
<comment type="catalytic activity">
    <reaction evidence="1">
        <text>2'-deoxyuridine + phosphate = 2-deoxy-alpha-D-ribose 1-phosphate + uracil</text>
        <dbReference type="Rhea" id="RHEA:22824"/>
        <dbReference type="ChEBI" id="CHEBI:16450"/>
        <dbReference type="ChEBI" id="CHEBI:17568"/>
        <dbReference type="ChEBI" id="CHEBI:43474"/>
        <dbReference type="ChEBI" id="CHEBI:57259"/>
        <dbReference type="EC" id="2.4.2.2"/>
    </reaction>
</comment>
<dbReference type="Gene3D" id="3.40.1030.10">
    <property type="entry name" value="Nucleoside phosphorylase/phosphoribosyltransferase catalytic domain"/>
    <property type="match status" value="1"/>
</dbReference>
<dbReference type="NCBIfam" id="TIGR02644">
    <property type="entry name" value="Y_phosphoryl"/>
    <property type="match status" value="1"/>
</dbReference>
<dbReference type="Proteomes" id="UP000266482">
    <property type="component" value="Unassembled WGS sequence"/>
</dbReference>
<dbReference type="PANTHER" id="PTHR10515">
    <property type="entry name" value="THYMIDINE PHOSPHORYLASE"/>
    <property type="match status" value="1"/>
</dbReference>
<evidence type="ECO:0000313" key="13">
    <source>
        <dbReference type="EMBL" id="RIX53426.1"/>
    </source>
</evidence>
<dbReference type="PIRSF" id="PIRSF000478">
    <property type="entry name" value="TP_PyNP"/>
    <property type="match status" value="1"/>
</dbReference>
<dbReference type="Gene3D" id="3.90.1170.30">
    <property type="entry name" value="Pyrimidine nucleoside phosphorylase-like, C-terminal domain"/>
    <property type="match status" value="1"/>
</dbReference>
<dbReference type="InterPro" id="IPR000312">
    <property type="entry name" value="Glycosyl_Trfase_fam3"/>
</dbReference>
<dbReference type="Pfam" id="PF02885">
    <property type="entry name" value="Glycos_trans_3N"/>
    <property type="match status" value="1"/>
</dbReference>
<comment type="similarity">
    <text evidence="4">Belongs to the thymidine/pyrimidine-nucleoside phosphorylase family.</text>
</comment>
<evidence type="ECO:0000256" key="3">
    <source>
        <dbReference type="ARBA" id="ARBA00003877"/>
    </source>
</evidence>
<dbReference type="InterPro" id="IPR000053">
    <property type="entry name" value="Thymidine/pyrmidine_PPase"/>
</dbReference>
<dbReference type="FunFam" id="3.40.1030.10:FF:000003">
    <property type="entry name" value="Pyrimidine-nucleoside phosphorylase"/>
    <property type="match status" value="1"/>
</dbReference>
<dbReference type="InterPro" id="IPR017459">
    <property type="entry name" value="Glycosyl_Trfase_fam3_N_dom"/>
</dbReference>
<evidence type="ECO:0000256" key="9">
    <source>
        <dbReference type="ARBA" id="ARBA00022679"/>
    </source>
</evidence>
<dbReference type="InterPro" id="IPR018090">
    <property type="entry name" value="Pyrmidine_PPas_bac/euk"/>
</dbReference>
<dbReference type="Gene3D" id="1.20.970.10">
    <property type="entry name" value="Transferase, Pyrimidine Nucleoside Phosphorylase, Chain C"/>
    <property type="match status" value="1"/>
</dbReference>
<gene>
    <name evidence="13" type="ORF">D3P08_08270</name>
</gene>
<accession>A0A3A1V0S6</accession>
<feature type="domain" description="Pyrimidine nucleoside phosphorylase C-terminal" evidence="12">
    <location>
        <begin position="345"/>
        <end position="420"/>
    </location>
</feature>
<name>A0A3A1V0S6_9BACL</name>
<evidence type="ECO:0000256" key="6">
    <source>
        <dbReference type="ARBA" id="ARBA00011889"/>
    </source>
</evidence>
<dbReference type="InterPro" id="IPR035902">
    <property type="entry name" value="Nuc_phospho_transferase"/>
</dbReference>
<comment type="catalytic activity">
    <reaction evidence="11">
        <text>thymidine + phosphate = 2-deoxy-alpha-D-ribose 1-phosphate + thymine</text>
        <dbReference type="Rhea" id="RHEA:16037"/>
        <dbReference type="ChEBI" id="CHEBI:17748"/>
        <dbReference type="ChEBI" id="CHEBI:17821"/>
        <dbReference type="ChEBI" id="CHEBI:43474"/>
        <dbReference type="ChEBI" id="CHEBI:57259"/>
        <dbReference type="EC" id="2.4.2.2"/>
    </reaction>
</comment>
<dbReference type="Pfam" id="PF07831">
    <property type="entry name" value="PYNP_C"/>
    <property type="match status" value="1"/>
</dbReference>
<sequence>MRAVDLIQKKRDGGELTPEELKFLIHGYSRGEVPDYQMSAFAMAVFFKGMTASETAALTMSMAESGDQVDLSPIHGVKVDKHSTGGVGDKTTLIIGPLVASVGVPVAKMSGRGLGHTGGTIDKLESIRGFHTELTRDAFMKQVNDIGLSVIGQSSDLAPADKKLYALRDVTGTVESIPLIASSVMSKKIAAGADAIVLDVKTGSGAFMKTVQDAEALAQAMVSIGTNVGRRTAAVISDMDQPLGYAIGNALEVAEALDTLRGQGPEDLTELCLTLGAHMVTLGGKARTFDEAKSKLRKQLENGEALAKFKAFIEAQGGDGGIVDQPDKLPQAPFAVEVTADAEGYISAIQAEQLGLAAMLLGAGRATKEAVIDYAVGLTLRKKVGDTVQAGDTLAILHVRDNNDAARQVADRVRGAYIIQTERPETRPLLLSVVTADGIERFI</sequence>
<keyword evidence="14" id="KW-1185">Reference proteome</keyword>
<evidence type="ECO:0000256" key="11">
    <source>
        <dbReference type="ARBA" id="ARBA00048525"/>
    </source>
</evidence>
<dbReference type="GO" id="GO:0004645">
    <property type="term" value="F:1,4-alpha-oligoglucan phosphorylase activity"/>
    <property type="evidence" value="ECO:0007669"/>
    <property type="project" value="InterPro"/>
</dbReference>
<dbReference type="InterPro" id="IPR036566">
    <property type="entry name" value="PYNP-like_C_sf"/>
</dbReference>
<protein>
    <recommendedName>
        <fullName evidence="7">Pyrimidine-nucleoside phosphorylase</fullName>
        <ecNumber evidence="6">2.4.2.2</ecNumber>
    </recommendedName>
</protein>
<keyword evidence="8 13" id="KW-0328">Glycosyltransferase</keyword>
<evidence type="ECO:0000256" key="7">
    <source>
        <dbReference type="ARBA" id="ARBA00014680"/>
    </source>
</evidence>
<dbReference type="AlphaFoldDB" id="A0A3A1V0S6"/>
<dbReference type="EMBL" id="QXQA01000004">
    <property type="protein sequence ID" value="RIX53426.1"/>
    <property type="molecule type" value="Genomic_DNA"/>
</dbReference>
<dbReference type="InterPro" id="IPR013102">
    <property type="entry name" value="PYNP_C"/>
</dbReference>
<comment type="catalytic activity">
    <reaction evidence="10">
        <text>uridine + phosphate = alpha-D-ribose 1-phosphate + uracil</text>
        <dbReference type="Rhea" id="RHEA:24388"/>
        <dbReference type="ChEBI" id="CHEBI:16704"/>
        <dbReference type="ChEBI" id="CHEBI:17568"/>
        <dbReference type="ChEBI" id="CHEBI:43474"/>
        <dbReference type="ChEBI" id="CHEBI:57720"/>
        <dbReference type="EC" id="2.4.2.2"/>
    </reaction>
</comment>
<evidence type="ECO:0000256" key="1">
    <source>
        <dbReference type="ARBA" id="ARBA00001066"/>
    </source>
</evidence>
<comment type="cofactor">
    <cofactor evidence="2">
        <name>K(+)</name>
        <dbReference type="ChEBI" id="CHEBI:29103"/>
    </cofactor>
</comment>
<evidence type="ECO:0000259" key="12">
    <source>
        <dbReference type="SMART" id="SM00941"/>
    </source>
</evidence>
<evidence type="ECO:0000256" key="2">
    <source>
        <dbReference type="ARBA" id="ARBA00001958"/>
    </source>
</evidence>
<dbReference type="GO" id="GO:0009032">
    <property type="term" value="F:thymidine phosphorylase activity"/>
    <property type="evidence" value="ECO:0007669"/>
    <property type="project" value="RHEA"/>
</dbReference>
<dbReference type="GO" id="GO:0006213">
    <property type="term" value="P:pyrimidine nucleoside metabolic process"/>
    <property type="evidence" value="ECO:0007669"/>
    <property type="project" value="InterPro"/>
</dbReference>
<evidence type="ECO:0000313" key="14">
    <source>
        <dbReference type="Proteomes" id="UP000266482"/>
    </source>
</evidence>
<evidence type="ECO:0000256" key="8">
    <source>
        <dbReference type="ARBA" id="ARBA00022676"/>
    </source>
</evidence>
<evidence type="ECO:0000256" key="4">
    <source>
        <dbReference type="ARBA" id="ARBA00006915"/>
    </source>
</evidence>
<dbReference type="GO" id="GO:0047847">
    <property type="term" value="F:deoxyuridine phosphorylase activity"/>
    <property type="evidence" value="ECO:0007669"/>
    <property type="project" value="RHEA"/>
</dbReference>
<dbReference type="SUPFAM" id="SSF52418">
    <property type="entry name" value="Nucleoside phosphorylase/phosphoribosyltransferase catalytic domain"/>
    <property type="match status" value="1"/>
</dbReference>
<comment type="function">
    <text evidence="3">Catalyzes phosphorolysis of the pyrimidine nucleosides uridine, thymidine and 2'-deoxyuridine with the formation of the corresponding pyrimidine base and ribose-1-phosphate.</text>
</comment>
<comment type="subunit">
    <text evidence="5">Homodimer.</text>
</comment>
<reference evidence="13 14" key="1">
    <citation type="submission" date="2018-09" db="EMBL/GenBank/DDBJ databases">
        <title>Paenibacillus aracenensis nov. sp. isolated from a cave in southern Spain.</title>
        <authorList>
            <person name="Jurado V."/>
            <person name="Gutierrez-Patricio S."/>
            <person name="Gonzalez-Pimentel J.L."/>
            <person name="Miller A.Z."/>
            <person name="Laiz L."/>
            <person name="Saiz-Jimenez C."/>
        </authorList>
    </citation>
    <scope>NUCLEOTIDE SEQUENCE [LARGE SCALE GENOMIC DNA]</scope>
    <source>
        <strain evidence="13 14">DSM 22867</strain>
    </source>
</reference>
<dbReference type="SMART" id="SM00941">
    <property type="entry name" value="PYNP_C"/>
    <property type="match status" value="1"/>
</dbReference>
<evidence type="ECO:0000256" key="5">
    <source>
        <dbReference type="ARBA" id="ARBA00011738"/>
    </source>
</evidence>
<dbReference type="PROSITE" id="PS00647">
    <property type="entry name" value="THYMID_PHOSPHORYLASE"/>
    <property type="match status" value="1"/>
</dbReference>
<dbReference type="SUPFAM" id="SSF54680">
    <property type="entry name" value="Pyrimidine nucleoside phosphorylase C-terminal domain"/>
    <property type="match status" value="1"/>
</dbReference>
<evidence type="ECO:0000256" key="10">
    <source>
        <dbReference type="ARBA" id="ARBA00048453"/>
    </source>
</evidence>
<dbReference type="GO" id="GO:0004850">
    <property type="term" value="F:uridine phosphorylase activity"/>
    <property type="evidence" value="ECO:0007669"/>
    <property type="project" value="RHEA"/>
</dbReference>
<proteinExistence type="inferred from homology"/>
<comment type="caution">
    <text evidence="13">The sequence shown here is derived from an EMBL/GenBank/DDBJ whole genome shotgun (WGS) entry which is preliminary data.</text>
</comment>
<organism evidence="13 14">
    <name type="scientific">Paenibacillus nanensis</name>
    <dbReference type="NCBI Taxonomy" id="393251"/>
    <lineage>
        <taxon>Bacteria</taxon>
        <taxon>Bacillati</taxon>
        <taxon>Bacillota</taxon>
        <taxon>Bacilli</taxon>
        <taxon>Bacillales</taxon>
        <taxon>Paenibacillaceae</taxon>
        <taxon>Paenibacillus</taxon>
    </lineage>
</organism>
<dbReference type="EC" id="2.4.2.2" evidence="6"/>